<feature type="domain" description="Ig-like" evidence="4">
    <location>
        <begin position="226"/>
        <end position="313"/>
    </location>
</feature>
<dbReference type="CDD" id="cd00096">
    <property type="entry name" value="Ig"/>
    <property type="match status" value="1"/>
</dbReference>
<name>A0A8B8C309_CRAVI</name>
<dbReference type="SUPFAM" id="SSF48726">
    <property type="entry name" value="Immunoglobulin"/>
    <property type="match status" value="3"/>
</dbReference>
<feature type="domain" description="Ig-like" evidence="4">
    <location>
        <begin position="139"/>
        <end position="220"/>
    </location>
</feature>
<dbReference type="InterPro" id="IPR003598">
    <property type="entry name" value="Ig_sub2"/>
</dbReference>
<evidence type="ECO:0000256" key="1">
    <source>
        <dbReference type="ARBA" id="ARBA00022729"/>
    </source>
</evidence>
<keyword evidence="2" id="KW-1015">Disulfide bond</keyword>
<evidence type="ECO:0000259" key="4">
    <source>
        <dbReference type="PROSITE" id="PS50835"/>
    </source>
</evidence>
<dbReference type="Gene3D" id="2.60.40.10">
    <property type="entry name" value="Immunoglobulins"/>
    <property type="match status" value="3"/>
</dbReference>
<organism evidence="5 6">
    <name type="scientific">Crassostrea virginica</name>
    <name type="common">Eastern oyster</name>
    <dbReference type="NCBI Taxonomy" id="6565"/>
    <lineage>
        <taxon>Eukaryota</taxon>
        <taxon>Metazoa</taxon>
        <taxon>Spiralia</taxon>
        <taxon>Lophotrochozoa</taxon>
        <taxon>Mollusca</taxon>
        <taxon>Bivalvia</taxon>
        <taxon>Autobranchia</taxon>
        <taxon>Pteriomorphia</taxon>
        <taxon>Ostreida</taxon>
        <taxon>Ostreoidea</taxon>
        <taxon>Ostreidae</taxon>
        <taxon>Crassostrea</taxon>
    </lineage>
</organism>
<dbReference type="InterPro" id="IPR007110">
    <property type="entry name" value="Ig-like_dom"/>
</dbReference>
<sequence>MVMSACQNLKPFIVIFLWLNCQVNRAQGVQTYPLQTLENSHPIDITIPDVLKLNSGEDISIPCNTSNTEPVTTTWNYKTGVFPRNVHQLGKNLVITSADHSDSGIYLCHVNSSSQVTYKLLEIIVDESTISSATSLVPPKATLLDHKTVLFGENVTVTCHVTGSPLPTIVWLFNDRLIKDANIVEDGNKLHIHSSLKEDGVFTCVAKSVAGEDRAQTNIYVVGVMPIIDFLSDSMYVLTGSSVSFRCHASGIPKPNIFWYFIGVNGEVGFPESNYQISSDHSVLTIHSARQSGTVWCIARNAYGATNEKAYLWIRLPDLVG</sequence>
<keyword evidence="5" id="KW-1185">Reference proteome</keyword>
<dbReference type="PANTHER" id="PTHR45080:SF8">
    <property type="entry name" value="IG-LIKE DOMAIN-CONTAINING PROTEIN"/>
    <property type="match status" value="1"/>
</dbReference>
<dbReference type="InterPro" id="IPR036179">
    <property type="entry name" value="Ig-like_dom_sf"/>
</dbReference>
<protein>
    <submittedName>
        <fullName evidence="6">Hemicentin-1-like isoform X1</fullName>
    </submittedName>
</protein>
<dbReference type="InterPro" id="IPR050958">
    <property type="entry name" value="Cell_Adh-Cytoskel_Orgn"/>
</dbReference>
<dbReference type="InterPro" id="IPR013151">
    <property type="entry name" value="Immunoglobulin_dom"/>
</dbReference>
<dbReference type="OrthoDB" id="6107826at2759"/>
<dbReference type="Pfam" id="PF00047">
    <property type="entry name" value="ig"/>
    <property type="match status" value="1"/>
</dbReference>
<dbReference type="PROSITE" id="PS50835">
    <property type="entry name" value="IG_LIKE"/>
    <property type="match status" value="3"/>
</dbReference>
<dbReference type="PANTHER" id="PTHR45080">
    <property type="entry name" value="CONTACTIN 5"/>
    <property type="match status" value="1"/>
</dbReference>
<dbReference type="GeneID" id="111115091"/>
<dbReference type="SMART" id="SM00409">
    <property type="entry name" value="IG"/>
    <property type="match status" value="3"/>
</dbReference>
<dbReference type="GO" id="GO:0007156">
    <property type="term" value="P:homophilic cell adhesion via plasma membrane adhesion molecules"/>
    <property type="evidence" value="ECO:0007669"/>
    <property type="project" value="TreeGrafter"/>
</dbReference>
<dbReference type="SMART" id="SM00408">
    <property type="entry name" value="IGc2"/>
    <property type="match status" value="3"/>
</dbReference>
<dbReference type="InterPro" id="IPR003599">
    <property type="entry name" value="Ig_sub"/>
</dbReference>
<proteinExistence type="predicted"/>
<dbReference type="Pfam" id="PF13927">
    <property type="entry name" value="Ig_3"/>
    <property type="match status" value="2"/>
</dbReference>
<accession>A0A8B8C309</accession>
<dbReference type="KEGG" id="cvn:111115091"/>
<evidence type="ECO:0000256" key="3">
    <source>
        <dbReference type="SAM" id="SignalP"/>
    </source>
</evidence>
<evidence type="ECO:0000313" key="6">
    <source>
        <dbReference type="RefSeq" id="XP_022309381.1"/>
    </source>
</evidence>
<feature type="domain" description="Ig-like" evidence="4">
    <location>
        <begin position="42"/>
        <end position="119"/>
    </location>
</feature>
<dbReference type="GO" id="GO:0005886">
    <property type="term" value="C:plasma membrane"/>
    <property type="evidence" value="ECO:0007669"/>
    <property type="project" value="TreeGrafter"/>
</dbReference>
<feature type="signal peptide" evidence="3">
    <location>
        <begin position="1"/>
        <end position="28"/>
    </location>
</feature>
<keyword evidence="1 3" id="KW-0732">Signal</keyword>
<reference evidence="6" key="1">
    <citation type="submission" date="2025-08" db="UniProtKB">
        <authorList>
            <consortium name="RefSeq"/>
        </authorList>
    </citation>
    <scope>IDENTIFICATION</scope>
    <source>
        <tissue evidence="6">Whole sample</tissue>
    </source>
</reference>
<evidence type="ECO:0000313" key="5">
    <source>
        <dbReference type="Proteomes" id="UP000694844"/>
    </source>
</evidence>
<dbReference type="RefSeq" id="XP_022309381.1">
    <property type="nucleotide sequence ID" value="XM_022453673.1"/>
</dbReference>
<dbReference type="Proteomes" id="UP000694844">
    <property type="component" value="Chromosome 9"/>
</dbReference>
<dbReference type="InterPro" id="IPR013783">
    <property type="entry name" value="Ig-like_fold"/>
</dbReference>
<gene>
    <name evidence="6" type="primary">LOC111115091</name>
</gene>
<feature type="chain" id="PRO_5034222003" evidence="3">
    <location>
        <begin position="29"/>
        <end position="321"/>
    </location>
</feature>
<dbReference type="AlphaFoldDB" id="A0A8B8C309"/>
<evidence type="ECO:0000256" key="2">
    <source>
        <dbReference type="ARBA" id="ARBA00023157"/>
    </source>
</evidence>